<dbReference type="EMBL" id="BTSY01000001">
    <property type="protein sequence ID" value="GMT09967.1"/>
    <property type="molecule type" value="Genomic_DNA"/>
</dbReference>
<comment type="similarity">
    <text evidence="1">Belongs to the UPF0046 family.</text>
</comment>
<gene>
    <name evidence="3" type="ORF">PFISCL1PPCAC_1264</name>
</gene>
<dbReference type="Proteomes" id="UP001432322">
    <property type="component" value="Unassembled WGS sequence"/>
</dbReference>
<dbReference type="SUPFAM" id="SSF56300">
    <property type="entry name" value="Metallo-dependent phosphatases"/>
    <property type="match status" value="1"/>
</dbReference>
<evidence type="ECO:0000313" key="4">
    <source>
        <dbReference type="Proteomes" id="UP001432322"/>
    </source>
</evidence>
<reference evidence="3" key="1">
    <citation type="submission" date="2023-10" db="EMBL/GenBank/DDBJ databases">
        <title>Genome assembly of Pristionchus species.</title>
        <authorList>
            <person name="Yoshida K."/>
            <person name="Sommer R.J."/>
        </authorList>
    </citation>
    <scope>NUCLEOTIDE SEQUENCE</scope>
    <source>
        <strain evidence="3">RS5133</strain>
    </source>
</reference>
<sequence>EERKIVDPYSVEKLWDEVKDTRVQEEITPDSEGAVNTPPSSDYLTIVMISDTHCQMGEMIEQNMIPYGDVLIHAGDITSYGDAETLMQFNEELGSLPHPNKIVIAGNHELGFDSTEDQSERKDKWQGHGTPEGWKLLTNCTFLNDSSIEIDGVTFYGSSWHPLEGYPFYRPRDELGKKWDRIPENVDVLITHSPPLGQLDLYPPAERWGCRYLLEKVEELRPHLHVFGHVHDCYGAVRNKHTIFVNAASQKSTKDGFNRPLIAYIPKKP</sequence>
<accession>A0AAV5US53</accession>
<dbReference type="CDD" id="cd07379">
    <property type="entry name" value="MPP_239FB"/>
    <property type="match status" value="1"/>
</dbReference>
<feature type="domain" description="Calcineurin-like phosphoesterase" evidence="2">
    <location>
        <begin position="45"/>
        <end position="232"/>
    </location>
</feature>
<comment type="caution">
    <text evidence="3">The sequence shown here is derived from an EMBL/GenBank/DDBJ whole genome shotgun (WGS) entry which is preliminary data.</text>
</comment>
<proteinExistence type="inferred from homology"/>
<dbReference type="InterPro" id="IPR029052">
    <property type="entry name" value="Metallo-depent_PP-like"/>
</dbReference>
<dbReference type="AlphaFoldDB" id="A0AAV5US53"/>
<organism evidence="3 4">
    <name type="scientific">Pristionchus fissidentatus</name>
    <dbReference type="NCBI Taxonomy" id="1538716"/>
    <lineage>
        <taxon>Eukaryota</taxon>
        <taxon>Metazoa</taxon>
        <taxon>Ecdysozoa</taxon>
        <taxon>Nematoda</taxon>
        <taxon>Chromadorea</taxon>
        <taxon>Rhabditida</taxon>
        <taxon>Rhabditina</taxon>
        <taxon>Diplogasteromorpha</taxon>
        <taxon>Diplogasteroidea</taxon>
        <taxon>Neodiplogasteridae</taxon>
        <taxon>Pristionchus</taxon>
    </lineage>
</organism>
<feature type="non-terminal residue" evidence="3">
    <location>
        <position position="1"/>
    </location>
</feature>
<protein>
    <recommendedName>
        <fullName evidence="2">Calcineurin-like phosphoesterase domain-containing protein</fullName>
    </recommendedName>
</protein>
<dbReference type="Gene3D" id="3.60.21.10">
    <property type="match status" value="1"/>
</dbReference>
<keyword evidence="4" id="KW-1185">Reference proteome</keyword>
<evidence type="ECO:0000313" key="3">
    <source>
        <dbReference type="EMBL" id="GMT09967.1"/>
    </source>
</evidence>
<dbReference type="Pfam" id="PF00149">
    <property type="entry name" value="Metallophos"/>
    <property type="match status" value="1"/>
</dbReference>
<dbReference type="GO" id="GO:0016787">
    <property type="term" value="F:hydrolase activity"/>
    <property type="evidence" value="ECO:0007669"/>
    <property type="project" value="InterPro"/>
</dbReference>
<dbReference type="InterPro" id="IPR051693">
    <property type="entry name" value="UPF0046_metallophosphoest"/>
</dbReference>
<evidence type="ECO:0000259" key="2">
    <source>
        <dbReference type="Pfam" id="PF00149"/>
    </source>
</evidence>
<dbReference type="PANTHER" id="PTHR12905:SF19">
    <property type="entry name" value="UPF0046 PROTEIN K07C11.7"/>
    <property type="match status" value="1"/>
</dbReference>
<name>A0AAV5US53_9BILA</name>
<evidence type="ECO:0000256" key="1">
    <source>
        <dbReference type="ARBA" id="ARBA00007993"/>
    </source>
</evidence>
<dbReference type="InterPro" id="IPR004843">
    <property type="entry name" value="Calcineurin-like_PHP"/>
</dbReference>
<dbReference type="PANTHER" id="PTHR12905">
    <property type="entry name" value="METALLOPHOSPHOESTERASE"/>
    <property type="match status" value="1"/>
</dbReference>